<gene>
    <name evidence="2" type="ORF">Ark11_1063</name>
</gene>
<evidence type="ECO:0000313" key="3">
    <source>
        <dbReference type="Proteomes" id="UP000198651"/>
    </source>
</evidence>
<organism evidence="2 3">
    <name type="scientific">Candidatus Ichthyocystis hellenicum</name>
    <dbReference type="NCBI Taxonomy" id="1561003"/>
    <lineage>
        <taxon>Bacteria</taxon>
        <taxon>Pseudomonadati</taxon>
        <taxon>Pseudomonadota</taxon>
        <taxon>Betaproteobacteria</taxon>
        <taxon>Burkholderiales</taxon>
        <taxon>Candidatus Ichthyocystis</taxon>
    </lineage>
</organism>
<evidence type="ECO:0000313" key="2">
    <source>
        <dbReference type="EMBL" id="CUT17879.1"/>
    </source>
</evidence>
<dbReference type="Proteomes" id="UP000198651">
    <property type="component" value="Chromosome I"/>
</dbReference>
<reference evidence="3" key="1">
    <citation type="submission" date="2015-11" db="EMBL/GenBank/DDBJ databases">
        <authorList>
            <person name="Seth-Smith H.M.B."/>
        </authorList>
    </citation>
    <scope>NUCLEOTIDE SEQUENCE [LARGE SCALE GENOMIC DNA]</scope>
    <source>
        <strain evidence="3">2013Ark11</strain>
    </source>
</reference>
<evidence type="ECO:0000256" key="1">
    <source>
        <dbReference type="SAM" id="Phobius"/>
    </source>
</evidence>
<dbReference type="EMBL" id="LN906597">
    <property type="protein sequence ID" value="CUT17879.1"/>
    <property type="molecule type" value="Genomic_DNA"/>
</dbReference>
<feature type="transmembrane region" description="Helical" evidence="1">
    <location>
        <begin position="60"/>
        <end position="79"/>
    </location>
</feature>
<keyword evidence="1" id="KW-0812">Transmembrane</keyword>
<dbReference type="RefSeq" id="WP_092490551.1">
    <property type="nucleotide sequence ID" value="NZ_LN906597.1"/>
</dbReference>
<feature type="transmembrane region" description="Helical" evidence="1">
    <location>
        <begin position="215"/>
        <end position="236"/>
    </location>
</feature>
<sequence length="359" mass="40571">MRGVVSHCHSSLHLEDELEIVDESDLSDSMNVVPSSNRERSSVLPSPVSFFNFSLYYRKFVSTLMFFYFYLISLTNGSIDSYIEDNKVSMCALDAADRVLSEDYRGIGYGYNRYHSLGILSSIVIRDSMEVDANRLKTFLDYWMGELNRTSISDFYKVKSMLENGTTNIDLCPYLSEYLEHLNDSIYKKETKDGSPVVDGFEIPVHGSVHGYDDYSLIVTSVVGIFIVVIVAFFCLSMNERIVGLRSLFFSKVERLFTGGHLSRSHYNRDCVKFIEIIDNGEFEGELEESNLSVLVDENIESTERNGGFVRAIYNEGFKDDELDEGGVAVLVDEDAKEVIRPTEGNVGIIVKAQVHAAY</sequence>
<keyword evidence="1" id="KW-1133">Transmembrane helix</keyword>
<keyword evidence="1" id="KW-0472">Membrane</keyword>
<accession>A0A0S4M270</accession>
<protein>
    <submittedName>
        <fullName evidence="2">Putative membrane protein</fullName>
    </submittedName>
</protein>
<dbReference type="AlphaFoldDB" id="A0A0S4M270"/>
<proteinExistence type="predicted"/>
<name>A0A0S4M270_9BURK</name>
<keyword evidence="3" id="KW-1185">Reference proteome</keyword>